<dbReference type="Proteomes" id="UP000215596">
    <property type="component" value="Unassembled WGS sequence"/>
</dbReference>
<name>A0A268EL95_9BACL</name>
<proteinExistence type="predicted"/>
<dbReference type="EMBL" id="NPBY01000061">
    <property type="protein sequence ID" value="PAD73890.1"/>
    <property type="molecule type" value="Genomic_DNA"/>
</dbReference>
<gene>
    <name evidence="1" type="ORF">CHH67_18815</name>
</gene>
<protein>
    <submittedName>
        <fullName evidence="1">Uncharacterized protein</fullName>
    </submittedName>
</protein>
<comment type="caution">
    <text evidence="1">The sequence shown here is derived from an EMBL/GenBank/DDBJ whole genome shotgun (WGS) entry which is preliminary data.</text>
</comment>
<evidence type="ECO:0000313" key="1">
    <source>
        <dbReference type="EMBL" id="PAD73890.1"/>
    </source>
</evidence>
<sequence>MDIHFDKRTILAEDGDRLLVRIEGELELDSATFRTCHHEIWTDRQKYEAGIHVERADNGLVHYSANLAGYTDEYATQIFKRGNGPLSF</sequence>
<reference evidence="1 2" key="1">
    <citation type="submission" date="2017-07" db="EMBL/GenBank/DDBJ databases">
        <title>Isolation and whole genome analysis of endospore-forming bacteria from heroin.</title>
        <authorList>
            <person name="Kalinowski J."/>
            <person name="Ahrens B."/>
            <person name="Al-Dilaimi A."/>
            <person name="Winkler A."/>
            <person name="Wibberg D."/>
            <person name="Schleenbecker U."/>
            <person name="Ruckert C."/>
            <person name="Wolfel R."/>
            <person name="Grass G."/>
        </authorList>
    </citation>
    <scope>NUCLEOTIDE SEQUENCE [LARGE SCALE GENOMIC DNA]</scope>
    <source>
        <strain evidence="1 2">7537-G1</strain>
    </source>
</reference>
<dbReference type="OrthoDB" id="2665063at2"/>
<accession>A0A268EL95</accession>
<dbReference type="RefSeq" id="WP_095266797.1">
    <property type="nucleotide sequence ID" value="NZ_NPBY01000061.1"/>
</dbReference>
<dbReference type="AlphaFoldDB" id="A0A268EL95"/>
<organism evidence="1 2">
    <name type="scientific">Paenibacillus campinasensis</name>
    <dbReference type="NCBI Taxonomy" id="66347"/>
    <lineage>
        <taxon>Bacteria</taxon>
        <taxon>Bacillati</taxon>
        <taxon>Bacillota</taxon>
        <taxon>Bacilli</taxon>
        <taxon>Bacillales</taxon>
        <taxon>Paenibacillaceae</taxon>
        <taxon>Paenibacillus</taxon>
    </lineage>
</organism>
<evidence type="ECO:0000313" key="2">
    <source>
        <dbReference type="Proteomes" id="UP000215596"/>
    </source>
</evidence>